<name>A0A483W4U2_KLEPN</name>
<gene>
    <name evidence="1" type="ORF">ETH52_25695</name>
</gene>
<evidence type="ECO:0000313" key="1">
    <source>
        <dbReference type="EMBL" id="TCY92566.1"/>
    </source>
</evidence>
<dbReference type="EMBL" id="SDDM01000052">
    <property type="protein sequence ID" value="TCY92566.1"/>
    <property type="molecule type" value="Genomic_DNA"/>
</dbReference>
<sequence>MSVSYNRVIVAFCEGQHDVAFLSRILLVNGFLLQDLKIGQLPPPFDKRFEKELSQVRIPDKKLGFQPNGPKLPSVCFYHDGNLIFIHNLNGDGKSRERAELVTMYKELSGTDDFSIEIAYRFLYFFDADELGIDARITDIKNEIGLEEATQLSNGSIIDFDGSEWGGYIFHDIQTQLGTLEDQLLGYFHNKSQQLQQDILSFLQTNLLIQERTKRFISSNAGESYIGRSQYYEKKSVLGMYAQLQFSGVSNAVLISNTDFLKAVDINGCQQCTLINRLFM</sequence>
<dbReference type="AlphaFoldDB" id="A0A483W4U2"/>
<comment type="caution">
    <text evidence="1">The sequence shown here is derived from an EMBL/GenBank/DDBJ whole genome shotgun (WGS) entry which is preliminary data.</text>
</comment>
<organism evidence="1">
    <name type="scientific">Klebsiella pneumoniae</name>
    <dbReference type="NCBI Taxonomy" id="573"/>
    <lineage>
        <taxon>Bacteria</taxon>
        <taxon>Pseudomonadati</taxon>
        <taxon>Pseudomonadota</taxon>
        <taxon>Gammaproteobacteria</taxon>
        <taxon>Enterobacterales</taxon>
        <taxon>Enterobacteriaceae</taxon>
        <taxon>Klebsiella/Raoultella group</taxon>
        <taxon>Klebsiella</taxon>
        <taxon>Klebsiella pneumoniae complex</taxon>
    </lineage>
</organism>
<proteinExistence type="predicted"/>
<reference evidence="1" key="1">
    <citation type="submission" date="2019-01" db="EMBL/GenBank/DDBJ databases">
        <authorList>
            <person name="Lista F."/>
            <person name="Gentile B."/>
            <person name="Anselmo A."/>
            <person name="Fasciana T."/>
            <person name="Giammanco A."/>
        </authorList>
    </citation>
    <scope>NUCLEOTIDE SEQUENCE</scope>
    <source>
        <strain evidence="1">9R</strain>
    </source>
</reference>
<protein>
    <submittedName>
        <fullName evidence="1">Uncharacterized protein</fullName>
    </submittedName>
</protein>
<dbReference type="RefSeq" id="WP_123836183.1">
    <property type="nucleotide sequence ID" value="NZ_CABFWS010000001.1"/>
</dbReference>
<accession>A0A483W4U2</accession>